<sequence length="149" mass="15570">MLKLNLAAGGRLELPAYALLAVMKPSDGSNPAAVIHDLGAGLQVDQLSDQYGFVRKLALDGAAFENPIEVEIVEKIAGEDGATVAARGKVTMSRNSIIGRRDIAVGADGERAQLFVQFGDGRMTLLVSESLDEMDGVESQAPAMSATPA</sequence>
<evidence type="ECO:0000313" key="1">
    <source>
        <dbReference type="EMBL" id="MDH2129903.1"/>
    </source>
</evidence>
<protein>
    <submittedName>
        <fullName evidence="1">Uncharacterized protein</fullName>
    </submittedName>
</protein>
<dbReference type="RefSeq" id="WP_279727154.1">
    <property type="nucleotide sequence ID" value="NZ_JAOCKX010000002.1"/>
</dbReference>
<name>A0AA42WSR4_SPHYA</name>
<accession>A0AA42WSR4</accession>
<proteinExistence type="predicted"/>
<organism evidence="1 2">
    <name type="scientific">Sphingobium yanoikuyae</name>
    <name type="common">Sphingomonas yanoikuyae</name>
    <dbReference type="NCBI Taxonomy" id="13690"/>
    <lineage>
        <taxon>Bacteria</taxon>
        <taxon>Pseudomonadati</taxon>
        <taxon>Pseudomonadota</taxon>
        <taxon>Alphaproteobacteria</taxon>
        <taxon>Sphingomonadales</taxon>
        <taxon>Sphingomonadaceae</taxon>
        <taxon>Sphingobium</taxon>
    </lineage>
</organism>
<comment type="caution">
    <text evidence="1">The sequence shown here is derived from an EMBL/GenBank/DDBJ whole genome shotgun (WGS) entry which is preliminary data.</text>
</comment>
<dbReference type="AlphaFoldDB" id="A0AA42WSR4"/>
<reference evidence="1" key="1">
    <citation type="submission" date="2022-09" db="EMBL/GenBank/DDBJ databases">
        <title>Intensive care unit water sources are persistently colonized with multi-drug resistant bacteria and are the site of extensive horizontal gene transfer of antibiotic resistance genes.</title>
        <authorList>
            <person name="Diorio-Toth L."/>
        </authorList>
    </citation>
    <scope>NUCLEOTIDE SEQUENCE</scope>
    <source>
        <strain evidence="1">GD03659</strain>
    </source>
</reference>
<dbReference type="Proteomes" id="UP001162318">
    <property type="component" value="Unassembled WGS sequence"/>
</dbReference>
<dbReference type="EMBL" id="JAOCKX010000002">
    <property type="protein sequence ID" value="MDH2129903.1"/>
    <property type="molecule type" value="Genomic_DNA"/>
</dbReference>
<evidence type="ECO:0000313" key="2">
    <source>
        <dbReference type="Proteomes" id="UP001162318"/>
    </source>
</evidence>
<gene>
    <name evidence="1" type="ORF">N5J77_02110</name>
</gene>